<gene>
    <name evidence="1" type="ORF">MM415B03843_0008</name>
</gene>
<protein>
    <submittedName>
        <fullName evidence="1">Putative capsid protein</fullName>
    </submittedName>
</protein>
<dbReference type="AlphaFoldDB" id="A0A6M3LJ39"/>
<dbReference type="EMBL" id="MT143236">
    <property type="protein sequence ID" value="QJA94493.1"/>
    <property type="molecule type" value="Genomic_DNA"/>
</dbReference>
<sequence length="318" mass="35325">MALSIDEANAVSSKYFDKTITSQVYDESPLWTRLKSKNKVSWDGGTQIQFPIRYKEAGVAEAVGPRSQIAYQAKETRTGAVLDWAYYVTKGIISWDERAKNTGKAQIINLLRDKTEEMNQDLFEKFSDDLFATTQASLSIQMLNTIIGAAASTYAGISQSDATEWYSPAIDTSTTRLVLYGTAGSLSAMINTATFGKYKPDIIITTRNLFSKVESLLEPQKQYSGESDLAKAGFSAVKFHDVDVVADAHCPTSAMFLLCTDMLEMRYHPDFNFKVSDWEALSQIGFPNAMAKSVSWAGNLVCRMRKVQGRFSALDYTL</sequence>
<reference evidence="1" key="1">
    <citation type="submission" date="2020-03" db="EMBL/GenBank/DDBJ databases">
        <title>The deep terrestrial virosphere.</title>
        <authorList>
            <person name="Holmfeldt K."/>
            <person name="Nilsson E."/>
            <person name="Simone D."/>
            <person name="Lopez-Fernandez M."/>
            <person name="Wu X."/>
            <person name="de Brujin I."/>
            <person name="Lundin D."/>
            <person name="Andersson A."/>
            <person name="Bertilsson S."/>
            <person name="Dopson M."/>
        </authorList>
    </citation>
    <scope>NUCLEOTIDE SEQUENCE</scope>
    <source>
        <strain evidence="1">MM415B03843</strain>
    </source>
</reference>
<proteinExistence type="predicted"/>
<accession>A0A6M3LJ39</accession>
<dbReference type="NCBIfam" id="NF033394">
    <property type="entry name" value="capsid_maj_Podo"/>
    <property type="match status" value="1"/>
</dbReference>
<evidence type="ECO:0000313" key="1">
    <source>
        <dbReference type="EMBL" id="QJA94493.1"/>
    </source>
</evidence>
<name>A0A6M3LJ39_9ZZZZ</name>
<organism evidence="1">
    <name type="scientific">viral metagenome</name>
    <dbReference type="NCBI Taxonomy" id="1070528"/>
    <lineage>
        <taxon>unclassified sequences</taxon>
        <taxon>metagenomes</taxon>
        <taxon>organismal metagenomes</taxon>
    </lineage>
</organism>
<dbReference type="InterPro" id="IPR049718">
    <property type="entry name" value="AKO59007-like"/>
</dbReference>